<dbReference type="Pfam" id="PF13379">
    <property type="entry name" value="NMT1_2"/>
    <property type="match status" value="1"/>
</dbReference>
<organism evidence="8">
    <name type="scientific">Myoviridae sp. ctNQV2</name>
    <dbReference type="NCBI Taxonomy" id="2827683"/>
    <lineage>
        <taxon>Viruses</taxon>
        <taxon>Duplodnaviria</taxon>
        <taxon>Heunggongvirae</taxon>
        <taxon>Uroviricota</taxon>
        <taxon>Caudoviricetes</taxon>
    </lineage>
</organism>
<proteinExistence type="inferred from homology"/>
<keyword evidence="6" id="KW-1133">Transmembrane helix</keyword>
<dbReference type="PROSITE" id="PS51123">
    <property type="entry name" value="OMPA_2"/>
    <property type="match status" value="1"/>
</dbReference>
<keyword evidence="6" id="KW-0812">Transmembrane</keyword>
<sequence>MSKTVVKPWVKTTGIILAVAAIVFGLWYTGKTTGLIEESKSNSGDSKGFLSGLFSGGGSDYITVGTNTYAGFLPFMYLNNGLDPTEDCILYKEYGLKLKIVVQDDFQAGRSAFKNGDIDIIYCTADAFPVEMSEGSQMADARFFNISNWSRGADAIVVNKNIRTVGDLIGKVVACSEGTASHTLLLNTLETNGIGSDKVNTKSSIDKSKVNIKIVGSGLDAASIFKAGQCDAAVVFSPDDQDIVASIAGSKVLVSTKQASNIICDGLIAKQSYLDANKEDVKKLISALLSANVKMNTDDVAVAQAAKAFAKSYGTDEAFAISGSKNIRYITLEDAANFFGLNSSYTGIKGDELYSKMARTYESLNLCKRPLAWRKVSDASVIEELMADPSAIKGDQHAEAKKTFTAPTKELETKAEMSNKKLTIEYPVNGDLLDNDAKALIDREFVSIAKQFSGARVRIEGNTDNTGNAAYNVELSKRRAQSVANYLIKEYGFDTNRFIIVGNGPKKAVEDGVSGSNQSYRTTDFQLVNE</sequence>
<dbReference type="GO" id="GO:0016020">
    <property type="term" value="C:membrane"/>
    <property type="evidence" value="ECO:0007669"/>
    <property type="project" value="UniProtKB-SubCell"/>
</dbReference>
<reference evidence="8" key="1">
    <citation type="journal article" date="2021" name="Proc. Natl. Acad. Sci. U.S.A.">
        <title>A Catalog of Tens of Thousands of Viruses from Human Metagenomes Reveals Hidden Associations with Chronic Diseases.</title>
        <authorList>
            <person name="Tisza M.J."/>
            <person name="Buck C.B."/>
        </authorList>
    </citation>
    <scope>NUCLEOTIDE SEQUENCE</scope>
    <source>
        <strain evidence="8">CtNQV2</strain>
    </source>
</reference>
<evidence type="ECO:0000256" key="3">
    <source>
        <dbReference type="ARBA" id="ARBA00010742"/>
    </source>
</evidence>
<dbReference type="SUPFAM" id="SSF53850">
    <property type="entry name" value="Periplasmic binding protein-like II"/>
    <property type="match status" value="1"/>
</dbReference>
<protein>
    <recommendedName>
        <fullName evidence="7">OmpA-like domain-containing protein</fullName>
    </recommendedName>
</protein>
<dbReference type="Gene3D" id="3.30.1330.60">
    <property type="entry name" value="OmpA-like domain"/>
    <property type="match status" value="1"/>
</dbReference>
<dbReference type="PRINTS" id="PR01021">
    <property type="entry name" value="OMPADOMAIN"/>
</dbReference>
<evidence type="ECO:0000256" key="5">
    <source>
        <dbReference type="ARBA" id="ARBA00023136"/>
    </source>
</evidence>
<evidence type="ECO:0000259" key="7">
    <source>
        <dbReference type="PROSITE" id="PS51123"/>
    </source>
</evidence>
<dbReference type="SUPFAM" id="SSF103088">
    <property type="entry name" value="OmpA-like"/>
    <property type="match status" value="1"/>
</dbReference>
<evidence type="ECO:0000313" key="8">
    <source>
        <dbReference type="EMBL" id="DAF43619.1"/>
    </source>
</evidence>
<name>A0A8S5RYM7_9CAUD</name>
<feature type="domain" description="OmpA-like" evidence="7">
    <location>
        <begin position="413"/>
        <end position="530"/>
    </location>
</feature>
<dbReference type="InterPro" id="IPR006665">
    <property type="entry name" value="OmpA-like"/>
</dbReference>
<dbReference type="CDD" id="cd07185">
    <property type="entry name" value="OmpA_C-like"/>
    <property type="match status" value="1"/>
</dbReference>
<dbReference type="EMBL" id="BK032510">
    <property type="protein sequence ID" value="DAF43619.1"/>
    <property type="molecule type" value="Genomic_DNA"/>
</dbReference>
<evidence type="ECO:0000256" key="2">
    <source>
        <dbReference type="ARBA" id="ARBA00004418"/>
    </source>
</evidence>
<feature type="transmembrane region" description="Helical" evidence="6">
    <location>
        <begin position="12"/>
        <end position="30"/>
    </location>
</feature>
<dbReference type="InterPro" id="IPR036737">
    <property type="entry name" value="OmpA-like_sf"/>
</dbReference>
<accession>A0A8S5RYM7</accession>
<dbReference type="InterPro" id="IPR006664">
    <property type="entry name" value="OMP_bac"/>
</dbReference>
<dbReference type="PANTHER" id="PTHR30024">
    <property type="entry name" value="ALIPHATIC SULFONATES-BINDING PROTEIN-RELATED"/>
    <property type="match status" value="1"/>
</dbReference>
<keyword evidence="4" id="KW-0732">Signal</keyword>
<dbReference type="Gene3D" id="3.40.190.10">
    <property type="entry name" value="Periplasmic binding protein-like II"/>
    <property type="match status" value="2"/>
</dbReference>
<dbReference type="Pfam" id="PF00691">
    <property type="entry name" value="OmpA"/>
    <property type="match status" value="1"/>
</dbReference>
<comment type="similarity">
    <text evidence="3">Belongs to the bacterial solute-binding protein SsuA/TauA family.</text>
</comment>
<dbReference type="PANTHER" id="PTHR30024:SF47">
    <property type="entry name" value="TAURINE-BINDING PERIPLASMIC PROTEIN"/>
    <property type="match status" value="1"/>
</dbReference>
<evidence type="ECO:0000256" key="6">
    <source>
        <dbReference type="SAM" id="Phobius"/>
    </source>
</evidence>
<evidence type="ECO:0000256" key="4">
    <source>
        <dbReference type="ARBA" id="ARBA00022729"/>
    </source>
</evidence>
<evidence type="ECO:0000256" key="1">
    <source>
        <dbReference type="ARBA" id="ARBA00004370"/>
    </source>
</evidence>
<keyword evidence="5 6" id="KW-0472">Membrane</keyword>
<comment type="subcellular location">
    <subcellularLocation>
        <location evidence="1">Membrane</location>
    </subcellularLocation>
    <subcellularLocation>
        <location evidence="2">Periplasm</location>
    </subcellularLocation>
</comment>